<sequence length="197" mass="21276">MPRLFVALEISRDASVQLSMLRGGLGSARWIDPENYHVTLRFIGDVDHRTADEAVAALDRIEAAPFDVELRGLDAFGSKKPHSVYAAVAPSLALETLQADVDRALRRIGLAPDAKRFTPHVTLARLRQPKAEEVARWLSGRGSFRAPPFRASRFVLFSSRDSVGGGPYVAEESFALAGRPRSGAAGHMLSAAAASRA</sequence>
<evidence type="ECO:0000313" key="3">
    <source>
        <dbReference type="EMBL" id="KAB0681220.1"/>
    </source>
</evidence>
<name>A0A7V7TXL3_9HYPH</name>
<dbReference type="Gene3D" id="3.90.1140.10">
    <property type="entry name" value="Cyclic phosphodiesterase"/>
    <property type="match status" value="1"/>
</dbReference>
<evidence type="ECO:0000256" key="1">
    <source>
        <dbReference type="ARBA" id="ARBA00022801"/>
    </source>
</evidence>
<feature type="short sequence motif" description="HXTX 2" evidence="2">
    <location>
        <begin position="120"/>
        <end position="123"/>
    </location>
</feature>
<comment type="similarity">
    <text evidence="2">Belongs to the 2H phosphoesterase superfamily. ThpR family.</text>
</comment>
<feature type="short sequence motif" description="HXTX 1" evidence="2">
    <location>
        <begin position="37"/>
        <end position="40"/>
    </location>
</feature>
<dbReference type="SUPFAM" id="SSF55144">
    <property type="entry name" value="LigT-like"/>
    <property type="match status" value="1"/>
</dbReference>
<evidence type="ECO:0000313" key="4">
    <source>
        <dbReference type="Proteomes" id="UP000432089"/>
    </source>
</evidence>
<dbReference type="HAMAP" id="MF_01940">
    <property type="entry name" value="RNA_CPDase"/>
    <property type="match status" value="1"/>
</dbReference>
<feature type="active site" description="Proton acceptor" evidence="2">
    <location>
        <position position="120"/>
    </location>
</feature>
<dbReference type="GO" id="GO:0004113">
    <property type="term" value="F:2',3'-cyclic-nucleotide 3'-phosphodiesterase activity"/>
    <property type="evidence" value="ECO:0007669"/>
    <property type="project" value="InterPro"/>
</dbReference>
<dbReference type="AlphaFoldDB" id="A0A7V7TXL3"/>
<dbReference type="GO" id="GO:0008664">
    <property type="term" value="F:RNA 2',3'-cyclic 3'-phosphodiesterase activity"/>
    <property type="evidence" value="ECO:0007669"/>
    <property type="project" value="UniProtKB-EC"/>
</dbReference>
<feature type="active site" description="Proton donor" evidence="2">
    <location>
        <position position="37"/>
    </location>
</feature>
<keyword evidence="1 2" id="KW-0378">Hydrolase</keyword>
<proteinExistence type="inferred from homology"/>
<reference evidence="3 4" key="1">
    <citation type="submission" date="2019-09" db="EMBL/GenBank/DDBJ databases">
        <title>YIM 132180 draft genome.</title>
        <authorList>
            <person name="Zhang K."/>
        </authorList>
    </citation>
    <scope>NUCLEOTIDE SEQUENCE [LARGE SCALE GENOMIC DNA]</scope>
    <source>
        <strain evidence="3 4">YIM 132180</strain>
    </source>
</reference>
<dbReference type="EC" id="3.1.4.58" evidence="2"/>
<keyword evidence="4" id="KW-1185">Reference proteome</keyword>
<dbReference type="InterPro" id="IPR004175">
    <property type="entry name" value="RNA_CPDase"/>
</dbReference>
<dbReference type="InterPro" id="IPR009097">
    <property type="entry name" value="Cyclic_Pdiesterase"/>
</dbReference>
<dbReference type="Pfam" id="PF13563">
    <property type="entry name" value="2_5_RNA_ligase2"/>
    <property type="match status" value="1"/>
</dbReference>
<comment type="caution">
    <text evidence="3">The sequence shown here is derived from an EMBL/GenBank/DDBJ whole genome shotgun (WGS) entry which is preliminary data.</text>
</comment>
<dbReference type="Proteomes" id="UP000432089">
    <property type="component" value="Unassembled WGS sequence"/>
</dbReference>
<comment type="function">
    <text evidence="2">Hydrolyzes RNA 2',3'-cyclic phosphodiester to an RNA 2'-phosphomonoester.</text>
</comment>
<dbReference type="PANTHER" id="PTHR35561">
    <property type="entry name" value="RNA 2',3'-CYCLIC PHOSPHODIESTERASE"/>
    <property type="match status" value="1"/>
</dbReference>
<evidence type="ECO:0000256" key="2">
    <source>
        <dbReference type="HAMAP-Rule" id="MF_01940"/>
    </source>
</evidence>
<dbReference type="EMBL" id="VZDO01000003">
    <property type="protein sequence ID" value="KAB0681220.1"/>
    <property type="molecule type" value="Genomic_DNA"/>
</dbReference>
<organism evidence="3 4">
    <name type="scientific">Plantimonas leprariae</name>
    <dbReference type="NCBI Taxonomy" id="2615207"/>
    <lineage>
        <taxon>Bacteria</taxon>
        <taxon>Pseudomonadati</taxon>
        <taxon>Pseudomonadota</taxon>
        <taxon>Alphaproteobacteria</taxon>
        <taxon>Hyphomicrobiales</taxon>
        <taxon>Aurantimonadaceae</taxon>
        <taxon>Plantimonas</taxon>
    </lineage>
</organism>
<accession>A0A7V7TXL3</accession>
<comment type="catalytic activity">
    <reaction evidence="2">
        <text>a 3'-end 2',3'-cyclophospho-ribonucleotide-RNA + H2O = a 3'-end 2'-phospho-ribonucleotide-RNA + H(+)</text>
        <dbReference type="Rhea" id="RHEA:11828"/>
        <dbReference type="Rhea" id="RHEA-COMP:10464"/>
        <dbReference type="Rhea" id="RHEA-COMP:17353"/>
        <dbReference type="ChEBI" id="CHEBI:15377"/>
        <dbReference type="ChEBI" id="CHEBI:15378"/>
        <dbReference type="ChEBI" id="CHEBI:83064"/>
        <dbReference type="ChEBI" id="CHEBI:173113"/>
        <dbReference type="EC" id="3.1.4.58"/>
    </reaction>
</comment>
<gene>
    <name evidence="3" type="primary">thpR</name>
    <name evidence="3" type="ORF">F6X38_04805</name>
</gene>
<dbReference type="RefSeq" id="WP_150968416.1">
    <property type="nucleotide sequence ID" value="NZ_VZDO01000003.1"/>
</dbReference>
<dbReference type="NCBIfam" id="TIGR02258">
    <property type="entry name" value="2_5_ligase"/>
    <property type="match status" value="1"/>
</dbReference>
<protein>
    <recommendedName>
        <fullName evidence="2">RNA 2',3'-cyclic phosphodiesterase</fullName>
        <shortName evidence="2">RNA 2',3'-CPDase</shortName>
        <ecNumber evidence="2">3.1.4.58</ecNumber>
    </recommendedName>
</protein>
<dbReference type="PANTHER" id="PTHR35561:SF1">
    <property type="entry name" value="RNA 2',3'-CYCLIC PHOSPHODIESTERASE"/>
    <property type="match status" value="1"/>
</dbReference>